<evidence type="ECO:0000313" key="10">
    <source>
        <dbReference type="Proteomes" id="UP000887574"/>
    </source>
</evidence>
<proteinExistence type="inferred from homology"/>
<dbReference type="PANTHER" id="PTHR12716">
    <property type="entry name" value="TRANSCRIPTION INITIATION FACTOR IIE, BETA SUBUNIT"/>
    <property type="match status" value="1"/>
</dbReference>
<evidence type="ECO:0000256" key="1">
    <source>
        <dbReference type="ARBA" id="ARBA00004123"/>
    </source>
</evidence>
<name>A0A915ETB6_9BILA</name>
<dbReference type="Gene3D" id="1.10.10.10">
    <property type="entry name" value="Winged helix-like DNA-binding domain superfamily/Winged helix DNA-binding domain"/>
    <property type="match status" value="1"/>
</dbReference>
<evidence type="ECO:0000313" key="11">
    <source>
        <dbReference type="WBParaSite" id="jg9291"/>
    </source>
</evidence>
<keyword evidence="2 7" id="KW-0805">Transcription regulation</keyword>
<evidence type="ECO:0000256" key="2">
    <source>
        <dbReference type="ARBA" id="ARBA00023015"/>
    </source>
</evidence>
<dbReference type="Pfam" id="PF18121">
    <property type="entry name" value="TFA2_Winged_2"/>
    <property type="match status" value="1"/>
</dbReference>
<evidence type="ECO:0000256" key="3">
    <source>
        <dbReference type="ARBA" id="ARBA00023125"/>
    </source>
</evidence>
<dbReference type="AlphaFoldDB" id="A0A915ETB6"/>
<feature type="domain" description="TFIIE beta" evidence="9">
    <location>
        <begin position="39"/>
        <end position="124"/>
    </location>
</feature>
<dbReference type="PROSITE" id="PS51351">
    <property type="entry name" value="TFIIE_BETA_C"/>
    <property type="match status" value="1"/>
</dbReference>
<dbReference type="PIRSF" id="PIRSF016398">
    <property type="entry name" value="TFIIE-beta"/>
    <property type="match status" value="1"/>
</dbReference>
<dbReference type="GO" id="GO:0003677">
    <property type="term" value="F:DNA binding"/>
    <property type="evidence" value="ECO:0007669"/>
    <property type="project" value="UniProtKB-UniRule"/>
</dbReference>
<dbReference type="GO" id="GO:0001097">
    <property type="term" value="F:TFIIH-class transcription factor complex binding"/>
    <property type="evidence" value="ECO:0007669"/>
    <property type="project" value="TreeGrafter"/>
</dbReference>
<keyword evidence="10" id="KW-1185">Reference proteome</keyword>
<protein>
    <recommendedName>
        <fullName evidence="7">Transcription initiation factor IIE subunit beta</fullName>
    </recommendedName>
</protein>
<evidence type="ECO:0000256" key="8">
    <source>
        <dbReference type="SAM" id="MobiDB-lite"/>
    </source>
</evidence>
<dbReference type="InterPro" id="IPR036390">
    <property type="entry name" value="WH_DNA-bd_sf"/>
</dbReference>
<dbReference type="InterPro" id="IPR040501">
    <property type="entry name" value="TFA2_Winged_2"/>
</dbReference>
<dbReference type="PANTHER" id="PTHR12716:SF8">
    <property type="entry name" value="TRANSCRIPTION INITIATION FACTOR IIE SUBUNIT BETA"/>
    <property type="match status" value="1"/>
</dbReference>
<feature type="region of interest" description="Disordered" evidence="8">
    <location>
        <begin position="1"/>
        <end position="41"/>
    </location>
</feature>
<comment type="similarity">
    <text evidence="7">Belongs to the TFIIE beta subunit family.</text>
</comment>
<evidence type="ECO:0000256" key="6">
    <source>
        <dbReference type="ARBA" id="ARBA00025581"/>
    </source>
</evidence>
<accession>A0A915ETB6</accession>
<comment type="subcellular location">
    <subcellularLocation>
        <location evidence="1 7">Nucleus</location>
    </subcellularLocation>
</comment>
<dbReference type="InterPro" id="IPR036388">
    <property type="entry name" value="WH-like_DNA-bd_sf"/>
</dbReference>
<dbReference type="GO" id="GO:0005673">
    <property type="term" value="C:transcription factor TFIIE complex"/>
    <property type="evidence" value="ECO:0007669"/>
    <property type="project" value="UniProtKB-UniRule"/>
</dbReference>
<dbReference type="SUPFAM" id="SSF46785">
    <property type="entry name" value="Winged helix' DNA-binding domain"/>
    <property type="match status" value="1"/>
</dbReference>
<comment type="function">
    <text evidence="6 7">Recruits TFIIH to the initiation complex and stimulates the RNA polymerase II C-terminal domain kinase and DNA-dependent ATPase activities of TFIIH. Both TFIIH and TFIIE are required for promoter clearance by RNA polymerase.</text>
</comment>
<dbReference type="Pfam" id="PF02186">
    <property type="entry name" value="TFIIE_beta"/>
    <property type="match status" value="1"/>
</dbReference>
<organism evidence="10 11">
    <name type="scientific">Ditylenchus dipsaci</name>
    <dbReference type="NCBI Taxonomy" id="166011"/>
    <lineage>
        <taxon>Eukaryota</taxon>
        <taxon>Metazoa</taxon>
        <taxon>Ecdysozoa</taxon>
        <taxon>Nematoda</taxon>
        <taxon>Chromadorea</taxon>
        <taxon>Rhabditida</taxon>
        <taxon>Tylenchina</taxon>
        <taxon>Tylenchomorpha</taxon>
        <taxon>Sphaerularioidea</taxon>
        <taxon>Anguinidae</taxon>
        <taxon>Anguininae</taxon>
        <taxon>Ditylenchus</taxon>
    </lineage>
</organism>
<dbReference type="GO" id="GO:0006367">
    <property type="term" value="P:transcription initiation at RNA polymerase II promoter"/>
    <property type="evidence" value="ECO:0007669"/>
    <property type="project" value="UniProtKB-UniRule"/>
</dbReference>
<reference evidence="11" key="1">
    <citation type="submission" date="2022-11" db="UniProtKB">
        <authorList>
            <consortium name="WormBaseParasite"/>
        </authorList>
    </citation>
    <scope>IDENTIFICATION</scope>
</reference>
<evidence type="ECO:0000256" key="5">
    <source>
        <dbReference type="ARBA" id="ARBA00023242"/>
    </source>
</evidence>
<sequence length="266" mass="30477">MPQPSSSTTYSSEDRKKKPKKKAANQQAEVAMGEGEGGKKEGISNAANFGYSLMMAKIVDYMKKRHLDQKQWALSLREIIDEMKIAYEVTKKTEGWLKEALPKNPRLHAEEDGKLKYVPPYKVKNRATLLALLKKNHAEGRGGVLLSELNDCMPNIEQNIKSLENQVVDIPTQVNKPKDHVYFFNDPETDLTVDTEFVALWRQAAVDHMDEKKIDDYLQKHGINTAKDLTPKRFVAPPKRKQNKRKFNTKIHNEHLGDILEDYGEF</sequence>
<comment type="subunit">
    <text evidence="7">Tetramer of two alpha and two beta chains.</text>
</comment>
<dbReference type="InterPro" id="IPR016656">
    <property type="entry name" value="TFIIE-bsu"/>
</dbReference>
<dbReference type="Proteomes" id="UP000887574">
    <property type="component" value="Unplaced"/>
</dbReference>
<keyword evidence="5 7" id="KW-0539">Nucleus</keyword>
<evidence type="ECO:0000256" key="4">
    <source>
        <dbReference type="ARBA" id="ARBA00023163"/>
    </source>
</evidence>
<dbReference type="InterPro" id="IPR003166">
    <property type="entry name" value="TFIIE_bsu_DNA-bd"/>
</dbReference>
<keyword evidence="3 7" id="KW-0238">DNA-binding</keyword>
<evidence type="ECO:0000259" key="9">
    <source>
        <dbReference type="PROSITE" id="PS51351"/>
    </source>
</evidence>
<dbReference type="WBParaSite" id="jg9291">
    <property type="protein sequence ID" value="jg9291"/>
    <property type="gene ID" value="jg9291"/>
</dbReference>
<feature type="compositionally biased region" description="Polar residues" evidence="8">
    <location>
        <begin position="1"/>
        <end position="11"/>
    </location>
</feature>
<evidence type="ECO:0000256" key="7">
    <source>
        <dbReference type="PIRNR" id="PIRNR016398"/>
    </source>
</evidence>
<keyword evidence="4 7" id="KW-0804">Transcription</keyword>